<evidence type="ECO:0000256" key="1">
    <source>
        <dbReference type="SAM" id="Phobius"/>
    </source>
</evidence>
<dbReference type="AlphaFoldDB" id="A0A1I5ISZ3"/>
<keyword evidence="1" id="KW-0472">Membrane</keyword>
<keyword evidence="3" id="KW-1185">Reference proteome</keyword>
<organism evidence="2 3">
    <name type="scientific">Pseudonocardia ammonioxydans</name>
    <dbReference type="NCBI Taxonomy" id="260086"/>
    <lineage>
        <taxon>Bacteria</taxon>
        <taxon>Bacillati</taxon>
        <taxon>Actinomycetota</taxon>
        <taxon>Actinomycetes</taxon>
        <taxon>Pseudonocardiales</taxon>
        <taxon>Pseudonocardiaceae</taxon>
        <taxon>Pseudonocardia</taxon>
    </lineage>
</organism>
<evidence type="ECO:0000313" key="3">
    <source>
        <dbReference type="Proteomes" id="UP000199614"/>
    </source>
</evidence>
<protein>
    <submittedName>
        <fullName evidence="2">Uncharacterized protein</fullName>
    </submittedName>
</protein>
<dbReference type="Proteomes" id="UP000199614">
    <property type="component" value="Unassembled WGS sequence"/>
</dbReference>
<evidence type="ECO:0000313" key="2">
    <source>
        <dbReference type="EMBL" id="SFO63612.1"/>
    </source>
</evidence>
<name>A0A1I5ISZ3_PSUAM</name>
<reference evidence="2 3" key="1">
    <citation type="submission" date="2016-10" db="EMBL/GenBank/DDBJ databases">
        <authorList>
            <person name="de Groot N.N."/>
        </authorList>
    </citation>
    <scope>NUCLEOTIDE SEQUENCE [LARGE SCALE GENOMIC DNA]</scope>
    <source>
        <strain evidence="2 3">CGMCC 4.1877</strain>
    </source>
</reference>
<accession>A0A1I5ISZ3</accession>
<dbReference type="OrthoDB" id="2602584at2"/>
<feature type="transmembrane region" description="Helical" evidence="1">
    <location>
        <begin position="61"/>
        <end position="79"/>
    </location>
</feature>
<feature type="transmembrane region" description="Helical" evidence="1">
    <location>
        <begin position="91"/>
        <end position="114"/>
    </location>
</feature>
<dbReference type="EMBL" id="FOUY01000129">
    <property type="protein sequence ID" value="SFO63612.1"/>
    <property type="molecule type" value="Genomic_DNA"/>
</dbReference>
<dbReference type="InterPro" id="IPR046740">
    <property type="entry name" value="DUF6790"/>
</dbReference>
<dbReference type="Pfam" id="PF20589">
    <property type="entry name" value="DUF6790"/>
    <property type="match status" value="1"/>
</dbReference>
<keyword evidence="1" id="KW-1133">Transmembrane helix</keyword>
<dbReference type="RefSeq" id="WP_093357633.1">
    <property type="nucleotide sequence ID" value="NZ_FOUY01000129.1"/>
</dbReference>
<sequence length="122" mass="12472">MGVVLRRRAGIVGGAVAQTLFARATAKGFGWQTNGFQREVGFASTAIGLGGIYASTQDAPAAWIVGAQAGGLFLLLAAVNHIVEIVRDHNYAPAITVILVSDLGVPISLLVLLISTGSLTAA</sequence>
<keyword evidence="1" id="KW-0812">Transmembrane</keyword>
<proteinExistence type="predicted"/>
<gene>
    <name evidence="2" type="ORF">SAMN05216207_11292</name>
</gene>